<accession>A0ABT6FHM0</accession>
<comment type="caution">
    <text evidence="3">The sequence shown here is derived from an EMBL/GenBank/DDBJ whole genome shotgun (WGS) entry which is preliminary data.</text>
</comment>
<name>A0ABT6FHM0_9BACT</name>
<evidence type="ECO:0000313" key="3">
    <source>
        <dbReference type="EMBL" id="MDG3006883.1"/>
    </source>
</evidence>
<protein>
    <submittedName>
        <fullName evidence="3">Uncharacterized protein</fullName>
    </submittedName>
</protein>
<evidence type="ECO:0000256" key="1">
    <source>
        <dbReference type="SAM" id="MobiDB-lite"/>
    </source>
</evidence>
<keyword evidence="2" id="KW-1133">Transmembrane helix</keyword>
<evidence type="ECO:0000313" key="4">
    <source>
        <dbReference type="Proteomes" id="UP001216907"/>
    </source>
</evidence>
<sequence>MDQQVAPPPGKASGSRTTALSLLLNAVLLGWIAFAQLGNGRFGGDGVSLVLANDTEEAMIEPTIEYPGGAFKLPELPAGKSVGTTIPAPGRFEATLTFKDGKSATQSRKLAIKPVGELLVVVHVLPAPGSNAVPPPTPAAPGEGGEGASPAAPPAASAASPAFRVIVAYQGENTNI</sequence>
<organism evidence="3 4">
    <name type="scientific">Paludisphaera mucosa</name>
    <dbReference type="NCBI Taxonomy" id="3030827"/>
    <lineage>
        <taxon>Bacteria</taxon>
        <taxon>Pseudomonadati</taxon>
        <taxon>Planctomycetota</taxon>
        <taxon>Planctomycetia</taxon>
        <taxon>Isosphaerales</taxon>
        <taxon>Isosphaeraceae</taxon>
        <taxon>Paludisphaera</taxon>
    </lineage>
</organism>
<reference evidence="3 4" key="1">
    <citation type="submission" date="2023-03" db="EMBL/GenBank/DDBJ databases">
        <title>Paludisphaera mucosa sp. nov. a novel planctomycete from northern fen.</title>
        <authorList>
            <person name="Ivanova A."/>
        </authorList>
    </citation>
    <scope>NUCLEOTIDE SEQUENCE [LARGE SCALE GENOMIC DNA]</scope>
    <source>
        <strain evidence="3 4">Pla2</strain>
    </source>
</reference>
<evidence type="ECO:0000256" key="2">
    <source>
        <dbReference type="SAM" id="Phobius"/>
    </source>
</evidence>
<keyword evidence="4" id="KW-1185">Reference proteome</keyword>
<dbReference type="EMBL" id="JARRAG010000002">
    <property type="protein sequence ID" value="MDG3006883.1"/>
    <property type="molecule type" value="Genomic_DNA"/>
</dbReference>
<dbReference type="RefSeq" id="WP_277863174.1">
    <property type="nucleotide sequence ID" value="NZ_JARRAG010000002.1"/>
</dbReference>
<dbReference type="Proteomes" id="UP001216907">
    <property type="component" value="Unassembled WGS sequence"/>
</dbReference>
<keyword evidence="2" id="KW-0812">Transmembrane</keyword>
<keyword evidence="2" id="KW-0472">Membrane</keyword>
<gene>
    <name evidence="3" type="ORF">PZE19_24185</name>
</gene>
<feature type="region of interest" description="Disordered" evidence="1">
    <location>
        <begin position="130"/>
        <end position="156"/>
    </location>
</feature>
<proteinExistence type="predicted"/>
<feature type="transmembrane region" description="Helical" evidence="2">
    <location>
        <begin position="20"/>
        <end position="38"/>
    </location>
</feature>